<proteinExistence type="inferred from homology"/>
<dbReference type="GO" id="GO:0046872">
    <property type="term" value="F:metal ion binding"/>
    <property type="evidence" value="ECO:0007669"/>
    <property type="project" value="UniProtKB-KW"/>
</dbReference>
<name>A0A0M2V9Z8_9GAMM</name>
<keyword evidence="9 14" id="KW-0479">Metal-binding</keyword>
<dbReference type="PANTHER" id="PTHR20941">
    <property type="entry name" value="FOLATE SYNTHESIS PROTEINS"/>
    <property type="match status" value="1"/>
</dbReference>
<evidence type="ECO:0000256" key="3">
    <source>
        <dbReference type="ARBA" id="ARBA00004763"/>
    </source>
</evidence>
<reference evidence="16 17" key="1">
    <citation type="submission" date="2015-03" db="EMBL/GenBank/DDBJ databases">
        <title>Draft genome sequences of two protease-producing strains of Arsukibacterium isolated from two cold and alkaline environments.</title>
        <authorList>
            <person name="Lylloff J.E."/>
            <person name="Skov L.B."/>
            <person name="Jepsen M."/>
            <person name="Hallin P.F."/>
            <person name="Sorensen S.J."/>
            <person name="Stougaard P."/>
            <person name="Glaring M.A."/>
        </authorList>
    </citation>
    <scope>NUCLEOTIDE SEQUENCE [LARGE SCALE GENOMIC DNA]</scope>
    <source>
        <strain evidence="16 17">GCM72</strain>
    </source>
</reference>
<dbReference type="Pfam" id="PF00809">
    <property type="entry name" value="Pterin_bind"/>
    <property type="match status" value="1"/>
</dbReference>
<keyword evidence="11 14" id="KW-0289">Folate biosynthesis</keyword>
<evidence type="ECO:0000256" key="11">
    <source>
        <dbReference type="ARBA" id="ARBA00022909"/>
    </source>
</evidence>
<gene>
    <name evidence="16" type="primary">folP</name>
    <name evidence="16" type="ORF">WG68_01010</name>
</gene>
<evidence type="ECO:0000259" key="15">
    <source>
        <dbReference type="PROSITE" id="PS50972"/>
    </source>
</evidence>
<dbReference type="PATRIC" id="fig|336831.14.peg.2415"/>
<evidence type="ECO:0000256" key="14">
    <source>
        <dbReference type="RuleBase" id="RU361205"/>
    </source>
</evidence>
<evidence type="ECO:0000256" key="13">
    <source>
        <dbReference type="ARBA" id="ARBA00053449"/>
    </source>
</evidence>
<evidence type="ECO:0000256" key="6">
    <source>
        <dbReference type="ARBA" id="ARBA00012458"/>
    </source>
</evidence>
<dbReference type="Proteomes" id="UP000034228">
    <property type="component" value="Unassembled WGS sequence"/>
</dbReference>
<comment type="subunit">
    <text evidence="5">Homodimer.</text>
</comment>
<dbReference type="RefSeq" id="WP_046555787.1">
    <property type="nucleotide sequence ID" value="NZ_LAHO01000001.1"/>
</dbReference>
<dbReference type="EMBL" id="LAHO01000001">
    <property type="protein sequence ID" value="KKO47259.1"/>
    <property type="molecule type" value="Genomic_DNA"/>
</dbReference>
<dbReference type="STRING" id="336831.WG68_01010"/>
<evidence type="ECO:0000256" key="5">
    <source>
        <dbReference type="ARBA" id="ARBA00011738"/>
    </source>
</evidence>
<evidence type="ECO:0000256" key="7">
    <source>
        <dbReference type="ARBA" id="ARBA00016919"/>
    </source>
</evidence>
<dbReference type="CDD" id="cd00739">
    <property type="entry name" value="DHPS"/>
    <property type="match status" value="1"/>
</dbReference>
<dbReference type="InterPro" id="IPR000489">
    <property type="entry name" value="Pterin-binding_dom"/>
</dbReference>
<dbReference type="Gene3D" id="3.20.20.20">
    <property type="entry name" value="Dihydropteroate synthase-like"/>
    <property type="match status" value="1"/>
</dbReference>
<comment type="cofactor">
    <cofactor evidence="2 14">
        <name>Mg(2+)</name>
        <dbReference type="ChEBI" id="CHEBI:18420"/>
    </cofactor>
</comment>
<evidence type="ECO:0000313" key="16">
    <source>
        <dbReference type="EMBL" id="KKO47259.1"/>
    </source>
</evidence>
<evidence type="ECO:0000256" key="10">
    <source>
        <dbReference type="ARBA" id="ARBA00022842"/>
    </source>
</evidence>
<dbReference type="NCBIfam" id="TIGR01496">
    <property type="entry name" value="DHPS"/>
    <property type="match status" value="1"/>
</dbReference>
<evidence type="ECO:0000256" key="8">
    <source>
        <dbReference type="ARBA" id="ARBA00022679"/>
    </source>
</evidence>
<dbReference type="GO" id="GO:0005829">
    <property type="term" value="C:cytosol"/>
    <property type="evidence" value="ECO:0007669"/>
    <property type="project" value="TreeGrafter"/>
</dbReference>
<dbReference type="PROSITE" id="PS00792">
    <property type="entry name" value="DHPS_1"/>
    <property type="match status" value="1"/>
</dbReference>
<dbReference type="FunFam" id="3.20.20.20:FF:000004">
    <property type="entry name" value="Dihydropteroate synthase"/>
    <property type="match status" value="1"/>
</dbReference>
<dbReference type="PROSITE" id="PS00793">
    <property type="entry name" value="DHPS_2"/>
    <property type="match status" value="1"/>
</dbReference>
<keyword evidence="8 14" id="KW-0808">Transferase</keyword>
<protein>
    <recommendedName>
        <fullName evidence="7 14">Dihydropteroate synthase</fullName>
        <shortName evidence="14">DHPS</shortName>
        <ecNumber evidence="6 14">2.5.1.15</ecNumber>
    </recommendedName>
    <alternativeName>
        <fullName evidence="12 14">Dihydropteroate pyrophosphorylase</fullName>
    </alternativeName>
</protein>
<dbReference type="UniPathway" id="UPA00077">
    <property type="reaction ID" value="UER00156"/>
</dbReference>
<evidence type="ECO:0000256" key="4">
    <source>
        <dbReference type="ARBA" id="ARBA00009503"/>
    </source>
</evidence>
<dbReference type="AlphaFoldDB" id="A0A0M2V9Z8"/>
<evidence type="ECO:0000256" key="2">
    <source>
        <dbReference type="ARBA" id="ARBA00001946"/>
    </source>
</evidence>
<comment type="function">
    <text evidence="13 14">Catalyzes the condensation of para-aminobenzoate (pABA) with 6-hydroxymethyl-7,8-dihydropterin diphosphate (DHPt-PP) to form 7,8-dihydropteroate (H2Pte), the immediate precursor of folate derivatives.</text>
</comment>
<dbReference type="InterPro" id="IPR006390">
    <property type="entry name" value="DHP_synth_dom"/>
</dbReference>
<evidence type="ECO:0000256" key="12">
    <source>
        <dbReference type="ARBA" id="ARBA00030193"/>
    </source>
</evidence>
<dbReference type="PROSITE" id="PS50972">
    <property type="entry name" value="PTERIN_BINDING"/>
    <property type="match status" value="1"/>
</dbReference>
<evidence type="ECO:0000256" key="1">
    <source>
        <dbReference type="ARBA" id="ARBA00000012"/>
    </source>
</evidence>
<dbReference type="InterPro" id="IPR045031">
    <property type="entry name" value="DHP_synth-like"/>
</dbReference>
<dbReference type="GO" id="GO:0046656">
    <property type="term" value="P:folic acid biosynthetic process"/>
    <property type="evidence" value="ECO:0007669"/>
    <property type="project" value="UniProtKB-KW"/>
</dbReference>
<dbReference type="EC" id="2.5.1.15" evidence="6 14"/>
<comment type="similarity">
    <text evidence="4 14">Belongs to the DHPS family.</text>
</comment>
<evidence type="ECO:0000313" key="17">
    <source>
        <dbReference type="Proteomes" id="UP000034228"/>
    </source>
</evidence>
<feature type="domain" description="Pterin-binding" evidence="15">
    <location>
        <begin position="16"/>
        <end position="268"/>
    </location>
</feature>
<comment type="catalytic activity">
    <reaction evidence="1">
        <text>(7,8-dihydropterin-6-yl)methyl diphosphate + 4-aminobenzoate = 7,8-dihydropteroate + diphosphate</text>
        <dbReference type="Rhea" id="RHEA:19949"/>
        <dbReference type="ChEBI" id="CHEBI:17836"/>
        <dbReference type="ChEBI" id="CHEBI:17839"/>
        <dbReference type="ChEBI" id="CHEBI:33019"/>
        <dbReference type="ChEBI" id="CHEBI:72950"/>
        <dbReference type="EC" id="2.5.1.15"/>
    </reaction>
</comment>
<accession>A0A0M2V9Z8</accession>
<comment type="caution">
    <text evidence="16">The sequence shown here is derived from an EMBL/GenBank/DDBJ whole genome shotgun (WGS) entry which is preliminary data.</text>
</comment>
<sequence length="279" mass="29779">MLIPLPRQRQLDLSRPVVMGILNITPDSFSDGGQHLLPDAALRQARQMLADGAAILDIGGESTRPGAVPVPLQQELDRVVPVIEAIRQHFDCVISVDTSKAGVMSAAVKAGADMINDVQALQGEGALSCAAELNVPVCLMHMQGEPRTMQLQPGYDDVVADVVKYLQRRALDCQFAGIAKNQLILDPGFGFGKSLSHNYQLLAALEQLVKLGYPVLAGMSRKSMVGQLLNLAVEQRLAGSLACATIAALQGARIIRVHDVKDTVQAVQVATAVRYGVEA</sequence>
<dbReference type="SUPFAM" id="SSF51717">
    <property type="entry name" value="Dihydropteroate synthetase-like"/>
    <property type="match status" value="1"/>
</dbReference>
<comment type="pathway">
    <text evidence="3 14">Cofactor biosynthesis; tetrahydrofolate biosynthesis; 7,8-dihydrofolate from 2-amino-4-hydroxy-6-hydroxymethyl-7,8-dihydropteridine diphosphate and 4-aminobenzoate: step 1/2.</text>
</comment>
<dbReference type="PANTHER" id="PTHR20941:SF1">
    <property type="entry name" value="FOLIC ACID SYNTHESIS PROTEIN FOL1"/>
    <property type="match status" value="1"/>
</dbReference>
<dbReference type="GO" id="GO:0004156">
    <property type="term" value="F:dihydropteroate synthase activity"/>
    <property type="evidence" value="ECO:0007669"/>
    <property type="project" value="UniProtKB-EC"/>
</dbReference>
<keyword evidence="10 14" id="KW-0460">Magnesium</keyword>
<organism evidence="16 17">
    <name type="scientific">Arsukibacterium ikkense</name>
    <dbReference type="NCBI Taxonomy" id="336831"/>
    <lineage>
        <taxon>Bacteria</taxon>
        <taxon>Pseudomonadati</taxon>
        <taxon>Pseudomonadota</taxon>
        <taxon>Gammaproteobacteria</taxon>
        <taxon>Chromatiales</taxon>
        <taxon>Chromatiaceae</taxon>
        <taxon>Arsukibacterium</taxon>
    </lineage>
</organism>
<evidence type="ECO:0000256" key="9">
    <source>
        <dbReference type="ARBA" id="ARBA00022723"/>
    </source>
</evidence>
<dbReference type="OrthoDB" id="9811744at2"/>
<keyword evidence="17" id="KW-1185">Reference proteome</keyword>
<dbReference type="GO" id="GO:0046654">
    <property type="term" value="P:tetrahydrofolate biosynthetic process"/>
    <property type="evidence" value="ECO:0007669"/>
    <property type="project" value="UniProtKB-UniPathway"/>
</dbReference>
<dbReference type="InterPro" id="IPR011005">
    <property type="entry name" value="Dihydropteroate_synth-like_sf"/>
</dbReference>